<dbReference type="eggNOG" id="COG0664">
    <property type="taxonomic scope" value="Bacteria"/>
</dbReference>
<dbReference type="PANTHER" id="PTHR24567:SF68">
    <property type="entry name" value="DNA-BINDING TRANSCRIPTIONAL DUAL REGULATOR CRP"/>
    <property type="match status" value="1"/>
</dbReference>
<dbReference type="KEGG" id="sat:SYN_00705"/>
<keyword evidence="2" id="KW-0238">DNA-binding</keyword>
<dbReference type="InterPro" id="IPR050397">
    <property type="entry name" value="Env_Response_Regulators"/>
</dbReference>
<dbReference type="InterPro" id="IPR036388">
    <property type="entry name" value="WH-like_DNA-bd_sf"/>
</dbReference>
<dbReference type="STRING" id="56780.SYN_00705"/>
<dbReference type="InterPro" id="IPR012318">
    <property type="entry name" value="HTH_CRP"/>
</dbReference>
<dbReference type="SMART" id="SM00100">
    <property type="entry name" value="cNMP"/>
    <property type="match status" value="1"/>
</dbReference>
<dbReference type="Proteomes" id="UP000001933">
    <property type="component" value="Chromosome"/>
</dbReference>
<dbReference type="InParanoid" id="Q2LV90"/>
<evidence type="ECO:0000259" key="4">
    <source>
        <dbReference type="PROSITE" id="PS50042"/>
    </source>
</evidence>
<dbReference type="Gene3D" id="2.60.120.10">
    <property type="entry name" value="Jelly Rolls"/>
    <property type="match status" value="1"/>
</dbReference>
<dbReference type="EMBL" id="CP000252">
    <property type="protein sequence ID" value="ABC78001.1"/>
    <property type="molecule type" value="Genomic_DNA"/>
</dbReference>
<dbReference type="PROSITE" id="PS50042">
    <property type="entry name" value="CNMP_BINDING_3"/>
    <property type="match status" value="1"/>
</dbReference>
<dbReference type="CDD" id="cd00038">
    <property type="entry name" value="CAP_ED"/>
    <property type="match status" value="1"/>
</dbReference>
<dbReference type="InterPro" id="IPR014710">
    <property type="entry name" value="RmlC-like_jellyroll"/>
</dbReference>
<evidence type="ECO:0000259" key="5">
    <source>
        <dbReference type="PROSITE" id="PS51063"/>
    </source>
</evidence>
<dbReference type="PROSITE" id="PS00889">
    <property type="entry name" value="CNMP_BINDING_2"/>
    <property type="match status" value="1"/>
</dbReference>
<dbReference type="Gene3D" id="1.10.10.10">
    <property type="entry name" value="Winged helix-like DNA-binding domain superfamily/Winged helix DNA-binding domain"/>
    <property type="match status" value="1"/>
</dbReference>
<dbReference type="AlphaFoldDB" id="Q2LV90"/>
<feature type="domain" description="Cyclic nucleotide-binding" evidence="4">
    <location>
        <begin position="35"/>
        <end position="155"/>
    </location>
</feature>
<dbReference type="PANTHER" id="PTHR24567">
    <property type="entry name" value="CRP FAMILY TRANSCRIPTIONAL REGULATORY PROTEIN"/>
    <property type="match status" value="1"/>
</dbReference>
<dbReference type="PROSITE" id="PS51063">
    <property type="entry name" value="HTH_CRP_2"/>
    <property type="match status" value="1"/>
</dbReference>
<keyword evidence="3" id="KW-0804">Transcription</keyword>
<accession>Q2LV90</accession>
<dbReference type="InterPro" id="IPR018488">
    <property type="entry name" value="cNMP-bd_CS"/>
</dbReference>
<protein>
    <submittedName>
        <fullName evidence="6">cAMP-dependent transcriptional regulator</fullName>
    </submittedName>
</protein>
<dbReference type="HOGENOM" id="CLU_075053_3_4_7"/>
<dbReference type="Pfam" id="PF00027">
    <property type="entry name" value="cNMP_binding"/>
    <property type="match status" value="1"/>
</dbReference>
<dbReference type="GO" id="GO:0005829">
    <property type="term" value="C:cytosol"/>
    <property type="evidence" value="ECO:0007669"/>
    <property type="project" value="TreeGrafter"/>
</dbReference>
<dbReference type="SMART" id="SM00419">
    <property type="entry name" value="HTH_CRP"/>
    <property type="match status" value="1"/>
</dbReference>
<dbReference type="GO" id="GO:0003677">
    <property type="term" value="F:DNA binding"/>
    <property type="evidence" value="ECO:0007669"/>
    <property type="project" value="UniProtKB-KW"/>
</dbReference>
<reference evidence="6 7" key="1">
    <citation type="journal article" date="2007" name="Proc. Natl. Acad. Sci. U.S.A.">
        <title>The genome of Syntrophus aciditrophicus: life at the thermodynamic limit of microbial growth.</title>
        <authorList>
            <person name="McInerney M.J."/>
            <person name="Rohlin L."/>
            <person name="Mouttaki H."/>
            <person name="Kim U."/>
            <person name="Krupp R.S."/>
            <person name="Rios-Hernandez L."/>
            <person name="Sieber J."/>
            <person name="Struchtemeyer C.G."/>
            <person name="Bhattacharyya A."/>
            <person name="Campbell J.W."/>
            <person name="Gunsalus R.P."/>
        </authorList>
    </citation>
    <scope>NUCLEOTIDE SEQUENCE [LARGE SCALE GENOMIC DNA]</scope>
    <source>
        <strain evidence="6 7">SB</strain>
    </source>
</reference>
<proteinExistence type="predicted"/>
<dbReference type="FunCoup" id="Q2LV90">
    <property type="interactions" value="381"/>
</dbReference>
<dbReference type="GO" id="GO:0003700">
    <property type="term" value="F:DNA-binding transcription factor activity"/>
    <property type="evidence" value="ECO:0007669"/>
    <property type="project" value="TreeGrafter"/>
</dbReference>
<dbReference type="InterPro" id="IPR036390">
    <property type="entry name" value="WH_DNA-bd_sf"/>
</dbReference>
<evidence type="ECO:0000256" key="2">
    <source>
        <dbReference type="ARBA" id="ARBA00023125"/>
    </source>
</evidence>
<gene>
    <name evidence="6" type="ORF">SYN_00705</name>
</gene>
<feature type="domain" description="HTH crp-type" evidence="5">
    <location>
        <begin position="169"/>
        <end position="242"/>
    </location>
</feature>
<keyword evidence="1" id="KW-0805">Transcription regulation</keyword>
<organism evidence="6 7">
    <name type="scientific">Syntrophus aciditrophicus (strain SB)</name>
    <dbReference type="NCBI Taxonomy" id="56780"/>
    <lineage>
        <taxon>Bacteria</taxon>
        <taxon>Pseudomonadati</taxon>
        <taxon>Thermodesulfobacteriota</taxon>
        <taxon>Syntrophia</taxon>
        <taxon>Syntrophales</taxon>
        <taxon>Syntrophaceae</taxon>
        <taxon>Syntrophus</taxon>
    </lineage>
</organism>
<dbReference type="SUPFAM" id="SSF46785">
    <property type="entry name" value="Winged helix' DNA-binding domain"/>
    <property type="match status" value="1"/>
</dbReference>
<evidence type="ECO:0000313" key="6">
    <source>
        <dbReference type="EMBL" id="ABC78001.1"/>
    </source>
</evidence>
<sequence>MKEPWTRRCSRNNDLQKNMEKMTMPVIDLLKAIPLFESFNNSELRHLASLLKGQSLDKGEILFHKGDTGSAFFIIANGLIRISVSNKAGDEVTFAHLRGGDFFGEMALLDEQTRSADATALEDSTLYVLDRNDFFPFLFENENAVHSILRALSMRLRRTDDILAETAFLTVSSRLARRLLELAEPSQLSGRESAEYQVRMSQRELGAMPGVTRESINKELKILKDRGIITTSRGNIGIQDMERLKCRTQ</sequence>
<evidence type="ECO:0000256" key="1">
    <source>
        <dbReference type="ARBA" id="ARBA00023015"/>
    </source>
</evidence>
<name>Q2LV90_SYNAS</name>
<dbReference type="InterPro" id="IPR000595">
    <property type="entry name" value="cNMP-bd_dom"/>
</dbReference>
<evidence type="ECO:0000313" key="7">
    <source>
        <dbReference type="Proteomes" id="UP000001933"/>
    </source>
</evidence>
<evidence type="ECO:0000256" key="3">
    <source>
        <dbReference type="ARBA" id="ARBA00023163"/>
    </source>
</evidence>
<dbReference type="SUPFAM" id="SSF51206">
    <property type="entry name" value="cAMP-binding domain-like"/>
    <property type="match status" value="1"/>
</dbReference>
<dbReference type="InterPro" id="IPR018490">
    <property type="entry name" value="cNMP-bd_dom_sf"/>
</dbReference>
<keyword evidence="7" id="KW-1185">Reference proteome</keyword>
<dbReference type="Pfam" id="PF13545">
    <property type="entry name" value="HTH_Crp_2"/>
    <property type="match status" value="1"/>
</dbReference>